<proteinExistence type="predicted"/>
<organism evidence="1 2">
    <name type="scientific">Marinobacter similis</name>
    <dbReference type="NCBI Taxonomy" id="1420916"/>
    <lineage>
        <taxon>Bacteria</taxon>
        <taxon>Pseudomonadati</taxon>
        <taxon>Pseudomonadota</taxon>
        <taxon>Gammaproteobacteria</taxon>
        <taxon>Pseudomonadales</taxon>
        <taxon>Marinobacteraceae</taxon>
        <taxon>Marinobacter</taxon>
    </lineage>
</organism>
<dbReference type="KEGG" id="msx:AU14_17620"/>
<evidence type="ECO:0000313" key="1">
    <source>
        <dbReference type="EMBL" id="AHI30289.1"/>
    </source>
</evidence>
<name>W5YMY7_9GAMM</name>
<sequence length="74" mass="8414">MNMKIAERGIRYINLMADTNPDHAGWDMLFNCTGESDLIADYPEVKTFVELKASLKRMAEVYADVHSDILSTVF</sequence>
<dbReference type="AlphaFoldDB" id="W5YMY7"/>
<reference evidence="1 2" key="1">
    <citation type="journal article" date="2014" name="Genome Announc.">
        <title>Draft Genome Sequences of Marinobacter similis A3d10T and Marinobacter salarius R9SW1T.</title>
        <authorList>
            <person name="Ivanova E.P."/>
            <person name="Ng H.J."/>
            <person name="Webb H.K."/>
            <person name="Feng G."/>
            <person name="Oshima K."/>
            <person name="Hattori M."/>
            <person name="Ohkuma M."/>
            <person name="Sergeev A.F."/>
            <person name="Mikhailov V.V."/>
            <person name="Crawford R.J."/>
            <person name="Sawabe T."/>
        </authorList>
    </citation>
    <scope>NUCLEOTIDE SEQUENCE [LARGE SCALE GENOMIC DNA]</scope>
    <source>
        <strain evidence="1 2">A3d10</strain>
    </source>
</reference>
<dbReference type="HOGENOM" id="CLU_2683536_0_0_6"/>
<protein>
    <submittedName>
        <fullName evidence="1">Uncharacterized protein</fullName>
    </submittedName>
</protein>
<keyword evidence="2" id="KW-1185">Reference proteome</keyword>
<evidence type="ECO:0000313" key="2">
    <source>
        <dbReference type="Proteomes" id="UP000061489"/>
    </source>
</evidence>
<dbReference type="Proteomes" id="UP000061489">
    <property type="component" value="Chromosome"/>
</dbReference>
<dbReference type="EMBL" id="CP007151">
    <property type="protein sequence ID" value="AHI30289.1"/>
    <property type="molecule type" value="Genomic_DNA"/>
</dbReference>
<dbReference type="RefSeq" id="WP_041342873.1">
    <property type="nucleotide sequence ID" value="NZ_CP007151.1"/>
</dbReference>
<accession>W5YMY7</accession>
<gene>
    <name evidence="1" type="ORF">AU14_17620</name>
</gene>